<dbReference type="EC" id="2.3.2.27" evidence="5 18"/>
<comment type="subcellular location">
    <subcellularLocation>
        <location evidence="2 18">Nucleus</location>
    </subcellularLocation>
</comment>
<evidence type="ECO:0000259" key="21">
    <source>
        <dbReference type="PROSITE" id="PS50800"/>
    </source>
</evidence>
<evidence type="ECO:0000256" key="11">
    <source>
        <dbReference type="ARBA" id="ARBA00022786"/>
    </source>
</evidence>
<evidence type="ECO:0000256" key="3">
    <source>
        <dbReference type="ARBA" id="ARBA00004906"/>
    </source>
</evidence>
<evidence type="ECO:0000256" key="5">
    <source>
        <dbReference type="ARBA" id="ARBA00012483"/>
    </source>
</evidence>
<dbReference type="GO" id="GO:0006281">
    <property type="term" value="P:DNA repair"/>
    <property type="evidence" value="ECO:0007669"/>
    <property type="project" value="UniProtKB-KW"/>
</dbReference>
<feature type="compositionally biased region" description="Basic and acidic residues" evidence="19">
    <location>
        <begin position="516"/>
        <end position="530"/>
    </location>
</feature>
<comment type="catalytic activity">
    <reaction evidence="1 18">
        <text>S-ubiquitinyl-[E2 ubiquitin-conjugating enzyme]-L-cysteine + [acceptor protein]-L-lysine = [E2 ubiquitin-conjugating enzyme]-L-cysteine + N(6)-ubiquitinyl-[acceptor protein]-L-lysine.</text>
        <dbReference type="EC" id="2.3.2.27"/>
    </reaction>
</comment>
<evidence type="ECO:0000259" key="20">
    <source>
        <dbReference type="PROSITE" id="PS50089"/>
    </source>
</evidence>
<feature type="region of interest" description="Disordered" evidence="19">
    <location>
        <begin position="398"/>
        <end position="571"/>
    </location>
</feature>
<evidence type="ECO:0000256" key="7">
    <source>
        <dbReference type="ARBA" id="ARBA00022679"/>
    </source>
</evidence>
<dbReference type="SUPFAM" id="SSF57850">
    <property type="entry name" value="RING/U-box"/>
    <property type="match status" value="1"/>
</dbReference>
<evidence type="ECO:0000256" key="13">
    <source>
        <dbReference type="ARBA" id="ARBA00023125"/>
    </source>
</evidence>
<evidence type="ECO:0000256" key="10">
    <source>
        <dbReference type="ARBA" id="ARBA00022771"/>
    </source>
</evidence>
<evidence type="ECO:0000256" key="12">
    <source>
        <dbReference type="ARBA" id="ARBA00022833"/>
    </source>
</evidence>
<dbReference type="PANTHER" id="PTHR14134">
    <property type="entry name" value="E3 UBIQUITIN-PROTEIN LIGASE RAD18"/>
    <property type="match status" value="1"/>
</dbReference>
<keyword evidence="15 18" id="KW-0539">Nucleus</keyword>
<gene>
    <name evidence="23" type="ORF">HYALB_00009902</name>
</gene>
<dbReference type="InterPro" id="IPR001841">
    <property type="entry name" value="Znf_RING"/>
</dbReference>
<dbReference type="NCBIfam" id="TIGR00599">
    <property type="entry name" value="rad18"/>
    <property type="match status" value="1"/>
</dbReference>
<dbReference type="Gene3D" id="3.30.160.60">
    <property type="entry name" value="Classic Zinc Finger"/>
    <property type="match status" value="1"/>
</dbReference>
<reference evidence="23" key="1">
    <citation type="submission" date="2021-07" db="EMBL/GenBank/DDBJ databases">
        <authorList>
            <person name="Durling M."/>
        </authorList>
    </citation>
    <scope>NUCLEOTIDE SEQUENCE</scope>
</reference>
<keyword evidence="8 18" id="KW-0479">Metal-binding</keyword>
<dbReference type="EMBL" id="CAJVRM010000292">
    <property type="protein sequence ID" value="CAG8979000.1"/>
    <property type="molecule type" value="Genomic_DNA"/>
</dbReference>
<evidence type="ECO:0000256" key="6">
    <source>
        <dbReference type="ARBA" id="ARBA00015551"/>
    </source>
</evidence>
<sequence length="571" mass="64576">MSNKHQQLDAYDVSDPTDWLETALKSLSAVDAALRCQVCKDFYTTPMITSCSHTFCSLCIRRCLGNDGKCPACRTADQELKLRFNGAMEDLVEGFKKARPEVFAFATRPIVPAGESAPKRGREKSHAIDDEEPSRKKRTRSTRQTWSTQQVVIVDSDQEDDEYIPEDGCVQCPICSKRVKEASINSHIDRGCPDEPAKFNVSKKASILPAKGKAPEKRPERLAQVHYATMKDAVLRKKLAEHSIPTWGTKAEMQRRFTEWITLWNANCDATHPKSKAELRGELDVWERTQGAHASQMNSSGAQIRSKDFDRDAWSNRNDDTFKQLIAEAKKKAQESKKLLESRPKSPLLSPPVSSVPEASSILAPLVDPVRTSNPPTTFLQDFERQAELFRQHEDKLAAERAAKESPSPTKQNSQPHNSNEWSTPPTRQDWERQTELFYQQEDRRAAERAAKESPSPKKQNSQPYISNQRPTPANDEFQGPYETHRADFRTPVSQNGVTENSATHNTHNGQYGLPDRNDQRPTPRLRVPEGIEGLPDSNSDKYPGMYPAYSTHSNGFENGPSYHEKPEWFQ</sequence>
<feature type="region of interest" description="Disordered" evidence="19">
    <location>
        <begin position="336"/>
        <end position="357"/>
    </location>
</feature>
<dbReference type="Pfam" id="PF13923">
    <property type="entry name" value="zf-C3HC4_2"/>
    <property type="match status" value="1"/>
</dbReference>
<keyword evidence="9 17" id="KW-0227">DNA damage</keyword>
<feature type="compositionally biased region" description="Polar residues" evidence="19">
    <location>
        <begin position="492"/>
        <end position="510"/>
    </location>
</feature>
<comment type="function">
    <text evidence="18">E3 RING-finger protein, member of the UBC2/RAD6 epistasis group. Associates to the E2 ubiquitin conjugating enzyme UBC2/RAD6 to form the UBC2-RAD18 ubiquitin ligase complex involved in postreplicative repair (PRR) of damaged DNA.</text>
</comment>
<dbReference type="OrthoDB" id="9049620at2759"/>
<feature type="compositionally biased region" description="Polar residues" evidence="19">
    <location>
        <begin position="407"/>
        <end position="427"/>
    </location>
</feature>
<evidence type="ECO:0000256" key="15">
    <source>
        <dbReference type="ARBA" id="ARBA00023242"/>
    </source>
</evidence>
<keyword evidence="7 18" id="KW-0808">Transferase</keyword>
<keyword evidence="12 18" id="KW-0862">Zinc</keyword>
<evidence type="ECO:0000256" key="17">
    <source>
        <dbReference type="PROSITE-ProRule" id="PRU01256"/>
    </source>
</evidence>
<dbReference type="Proteomes" id="UP000701801">
    <property type="component" value="Unassembled WGS sequence"/>
</dbReference>
<dbReference type="GO" id="GO:0006513">
    <property type="term" value="P:protein monoubiquitination"/>
    <property type="evidence" value="ECO:0007669"/>
    <property type="project" value="InterPro"/>
</dbReference>
<comment type="pathway">
    <text evidence="3 18">Protein modification; protein ubiquitination.</text>
</comment>
<feature type="region of interest" description="Disordered" evidence="19">
    <location>
        <begin position="114"/>
        <end position="145"/>
    </location>
</feature>
<evidence type="ECO:0000313" key="24">
    <source>
        <dbReference type="Proteomes" id="UP000701801"/>
    </source>
</evidence>
<dbReference type="InterPro" id="IPR003034">
    <property type="entry name" value="SAP_dom"/>
</dbReference>
<feature type="compositionally biased region" description="Basic and acidic residues" evidence="19">
    <location>
        <begin position="117"/>
        <end position="128"/>
    </location>
</feature>
<dbReference type="SMART" id="SM00734">
    <property type="entry name" value="ZnF_Rad18"/>
    <property type="match status" value="1"/>
</dbReference>
<dbReference type="Gene3D" id="3.30.40.10">
    <property type="entry name" value="Zinc/RING finger domain, C3HC4 (zinc finger)"/>
    <property type="match status" value="1"/>
</dbReference>
<dbReference type="InterPro" id="IPR013083">
    <property type="entry name" value="Znf_RING/FYVE/PHD"/>
</dbReference>
<dbReference type="PROSITE" id="PS50800">
    <property type="entry name" value="SAP"/>
    <property type="match status" value="1"/>
</dbReference>
<dbReference type="Pfam" id="PF02037">
    <property type="entry name" value="SAP"/>
    <property type="match status" value="1"/>
</dbReference>
<comment type="similarity">
    <text evidence="4 18">Belongs to the RAD18 family.</text>
</comment>
<dbReference type="PROSITE" id="PS00518">
    <property type="entry name" value="ZF_RING_1"/>
    <property type="match status" value="1"/>
</dbReference>
<evidence type="ECO:0000256" key="4">
    <source>
        <dbReference type="ARBA" id="ARBA00009506"/>
    </source>
</evidence>
<dbReference type="GO" id="GO:0008270">
    <property type="term" value="F:zinc ion binding"/>
    <property type="evidence" value="ECO:0007669"/>
    <property type="project" value="UniProtKB-KW"/>
</dbReference>
<proteinExistence type="inferred from homology"/>
<evidence type="ECO:0000256" key="1">
    <source>
        <dbReference type="ARBA" id="ARBA00000900"/>
    </source>
</evidence>
<dbReference type="GO" id="GO:0005634">
    <property type="term" value="C:nucleus"/>
    <property type="evidence" value="ECO:0007669"/>
    <property type="project" value="UniProtKB-SubCell"/>
</dbReference>
<dbReference type="InterPro" id="IPR004580">
    <property type="entry name" value="Rad18_fungi"/>
</dbReference>
<dbReference type="InterPro" id="IPR006642">
    <property type="entry name" value="Rad18_UBZ4"/>
</dbReference>
<keyword evidence="11 18" id="KW-0833">Ubl conjugation pathway</keyword>
<keyword evidence="10 16" id="KW-0863">Zinc-finger</keyword>
<feature type="domain" description="SAP" evidence="21">
    <location>
        <begin position="227"/>
        <end position="261"/>
    </location>
</feature>
<evidence type="ECO:0000259" key="22">
    <source>
        <dbReference type="PROSITE" id="PS51908"/>
    </source>
</evidence>
<protein>
    <recommendedName>
        <fullName evidence="6 18">Postreplication repair E3 ubiquitin-protein ligase RAD18</fullName>
        <ecNumber evidence="5 18">2.3.2.27</ecNumber>
    </recommendedName>
    <alternativeName>
        <fullName evidence="18">RING-type E3 ubiquitin transferase RAD18</fullName>
    </alternativeName>
</protein>
<evidence type="ECO:0000256" key="18">
    <source>
        <dbReference type="RuleBase" id="RU368093"/>
    </source>
</evidence>
<feature type="domain" description="UBZ4-type" evidence="22">
    <location>
        <begin position="169"/>
        <end position="197"/>
    </location>
</feature>
<dbReference type="SMART" id="SM00513">
    <property type="entry name" value="SAP"/>
    <property type="match status" value="1"/>
</dbReference>
<evidence type="ECO:0000256" key="9">
    <source>
        <dbReference type="ARBA" id="ARBA00022763"/>
    </source>
</evidence>
<dbReference type="InterPro" id="IPR017907">
    <property type="entry name" value="Znf_RING_CS"/>
</dbReference>
<dbReference type="PROSITE" id="PS51908">
    <property type="entry name" value="ZF_UBZ4"/>
    <property type="match status" value="1"/>
</dbReference>
<comment type="caution">
    <text evidence="23">The sequence shown here is derived from an EMBL/GenBank/DDBJ whole genome shotgun (WGS) entry which is preliminary data.</text>
</comment>
<feature type="compositionally biased region" description="Low complexity" evidence="19">
    <location>
        <begin position="345"/>
        <end position="357"/>
    </location>
</feature>
<evidence type="ECO:0000256" key="2">
    <source>
        <dbReference type="ARBA" id="ARBA00004123"/>
    </source>
</evidence>
<evidence type="ECO:0000256" key="14">
    <source>
        <dbReference type="ARBA" id="ARBA00023204"/>
    </source>
</evidence>
<evidence type="ECO:0000256" key="19">
    <source>
        <dbReference type="SAM" id="MobiDB-lite"/>
    </source>
</evidence>
<evidence type="ECO:0000313" key="23">
    <source>
        <dbReference type="EMBL" id="CAG8979000.1"/>
    </source>
</evidence>
<dbReference type="SMART" id="SM00184">
    <property type="entry name" value="RING"/>
    <property type="match status" value="1"/>
</dbReference>
<keyword evidence="13 18" id="KW-0238">DNA-binding</keyword>
<keyword evidence="14 17" id="KW-0234">DNA repair</keyword>
<keyword evidence="24" id="KW-1185">Reference proteome</keyword>
<dbReference type="FunFam" id="3.30.40.10:FF:000172">
    <property type="entry name" value="E3 ubiquitin-protein ligase RAD18"/>
    <property type="match status" value="1"/>
</dbReference>
<dbReference type="GO" id="GO:0003697">
    <property type="term" value="F:single-stranded DNA binding"/>
    <property type="evidence" value="ECO:0007669"/>
    <property type="project" value="UniProtKB-UniRule"/>
</dbReference>
<dbReference type="InterPro" id="IPR039577">
    <property type="entry name" value="Rad18"/>
</dbReference>
<evidence type="ECO:0000256" key="16">
    <source>
        <dbReference type="PROSITE-ProRule" id="PRU00175"/>
    </source>
</evidence>
<comment type="subunit">
    <text evidence="18">Interacts with E2 UBC2, forming a complex with ubiquitin ligase activity.</text>
</comment>
<organism evidence="23 24">
    <name type="scientific">Hymenoscyphus albidus</name>
    <dbReference type="NCBI Taxonomy" id="595503"/>
    <lineage>
        <taxon>Eukaryota</taxon>
        <taxon>Fungi</taxon>
        <taxon>Dikarya</taxon>
        <taxon>Ascomycota</taxon>
        <taxon>Pezizomycotina</taxon>
        <taxon>Leotiomycetes</taxon>
        <taxon>Helotiales</taxon>
        <taxon>Helotiaceae</taxon>
        <taxon>Hymenoscyphus</taxon>
    </lineage>
</organism>
<name>A0A9N9LTT4_9HELO</name>
<evidence type="ECO:0000256" key="8">
    <source>
        <dbReference type="ARBA" id="ARBA00022723"/>
    </source>
</evidence>
<dbReference type="GO" id="GO:0006301">
    <property type="term" value="P:DNA damage tolerance"/>
    <property type="evidence" value="ECO:0007669"/>
    <property type="project" value="InterPro"/>
</dbReference>
<accession>A0A9N9LTT4</accession>
<feature type="compositionally biased region" description="Basic and acidic residues" evidence="19">
    <location>
        <begin position="429"/>
        <end position="456"/>
    </location>
</feature>
<feature type="domain" description="RING-type" evidence="20">
    <location>
        <begin position="36"/>
        <end position="74"/>
    </location>
</feature>
<feature type="compositionally biased region" description="Polar residues" evidence="19">
    <location>
        <begin position="457"/>
        <end position="472"/>
    </location>
</feature>
<dbReference type="AlphaFoldDB" id="A0A9N9LTT4"/>
<dbReference type="GO" id="GO:0061630">
    <property type="term" value="F:ubiquitin protein ligase activity"/>
    <property type="evidence" value="ECO:0007669"/>
    <property type="project" value="UniProtKB-UniRule"/>
</dbReference>
<dbReference type="PROSITE" id="PS50089">
    <property type="entry name" value="ZF_RING_2"/>
    <property type="match status" value="1"/>
</dbReference>
<dbReference type="PANTHER" id="PTHR14134:SF2">
    <property type="entry name" value="E3 UBIQUITIN-PROTEIN LIGASE RAD18"/>
    <property type="match status" value="1"/>
</dbReference>
<dbReference type="GO" id="GO:0097505">
    <property type="term" value="C:Rad6-Rad18 complex"/>
    <property type="evidence" value="ECO:0007669"/>
    <property type="project" value="TreeGrafter"/>
</dbReference>